<sequence length="692" mass="77863">MSKYAPKTATNLPSNSPFPAQKSRYESKKPSYQTKPNHSQPPMDSVAVFEWETFAALTDFSDNSLAEVYKRISRDIIERPYHYDPHKVFNAQGKKIDKYPFSKANNTEPPEKIPDVAVYKQNHGTGHAIRQMIYTDALINKMAVDGNSKGRAIAQTINSNPEIKSALKLAAYCKRIGRTFDHEKDNRGHATIYSKRSADMFEQIATELGFNHNLIQIIKDGMLEPTPKEKHTLDSYKDVAGINGKALRYFTENVLMSAHRIDLTRIFSVKRSALENSLQYYFDDAQLKEVANNLVEMGCKANAMTGNKVAHQEAGVHYTYKPSLDGKKLVEVVTNIDQAITDLSQLKLTTSTPVINLDIPISPPQPSLTKHVFAFDIDDTLIKQHSFKDKGGPVFKQKEMSKIKAKMAEAISNGHEVWIVTANWTYKKDDMKKLFAPDSDNLLEKIKFYNGIDIGQELNIPRDQLHTIHSEGKKAEFLSKVIMENDDLKNYKVNCVLFDDTQSQIDKCAACCSANINIEGYRVDDHKALRNERSRPKRLLSDVFAKKVNNAHLIATQPGLNPPSVHLIKDYSLGHGHKVIGIAANTKPEGGFIVHGKNSNGEDRFIQVHANGSIHNYQGKRIIKGYVAQKMKAEVSEIFKHFDVILPVSVENKNVYKVSAGKNIHFFSPSVPTQHVNKLNHSMEAKAQPQCF</sequence>
<dbReference type="AlphaFoldDB" id="A0A0W0YFH1"/>
<dbReference type="RefSeq" id="WP_058515193.1">
    <property type="nucleotide sequence ID" value="NZ_CAAAIH010000005.1"/>
</dbReference>
<feature type="compositionally biased region" description="Polar residues" evidence="1">
    <location>
        <begin position="30"/>
        <end position="42"/>
    </location>
</feature>
<feature type="region of interest" description="Disordered" evidence="1">
    <location>
        <begin position="1"/>
        <end position="43"/>
    </location>
</feature>
<gene>
    <name evidence="3" type="ORF">Lsan_3256</name>
</gene>
<evidence type="ECO:0000256" key="1">
    <source>
        <dbReference type="SAM" id="MobiDB-lite"/>
    </source>
</evidence>
<dbReference type="InterPro" id="IPR021014">
    <property type="entry name" value="SidE_PDE"/>
</dbReference>
<proteinExistence type="predicted"/>
<reference evidence="3 4" key="1">
    <citation type="submission" date="2015-11" db="EMBL/GenBank/DDBJ databases">
        <title>Genomic analysis of 38 Legionella species identifies large and diverse effector repertoires.</title>
        <authorList>
            <person name="Burstein D."/>
            <person name="Amaro F."/>
            <person name="Zusman T."/>
            <person name="Lifshitz Z."/>
            <person name="Cohen O."/>
            <person name="Gilbert J.A."/>
            <person name="Pupko T."/>
            <person name="Shuman H.A."/>
            <person name="Segal G."/>
        </authorList>
    </citation>
    <scope>NUCLEOTIDE SEQUENCE [LARGE SCALE GENOMIC DNA]</scope>
    <source>
        <strain evidence="3 4">SC-63-C7</strain>
    </source>
</reference>
<dbReference type="EMBL" id="LNYU01000085">
    <property type="protein sequence ID" value="KTD55704.1"/>
    <property type="molecule type" value="Genomic_DNA"/>
</dbReference>
<name>A0A0W0YFH1_9GAMM</name>
<evidence type="ECO:0000313" key="3">
    <source>
        <dbReference type="EMBL" id="KTD55704.1"/>
    </source>
</evidence>
<feature type="domain" description="SidE PDE" evidence="2">
    <location>
        <begin position="76"/>
        <end position="309"/>
    </location>
</feature>
<evidence type="ECO:0000259" key="2">
    <source>
        <dbReference type="Pfam" id="PF12252"/>
    </source>
</evidence>
<accession>A0A0W0YFH1</accession>
<dbReference type="Pfam" id="PF12252">
    <property type="entry name" value="SidE_PDE"/>
    <property type="match status" value="1"/>
</dbReference>
<protein>
    <recommendedName>
        <fullName evidence="2">SidE PDE domain-containing protein</fullName>
    </recommendedName>
</protein>
<keyword evidence="4" id="KW-1185">Reference proteome</keyword>
<evidence type="ECO:0000313" key="4">
    <source>
        <dbReference type="Proteomes" id="UP000054703"/>
    </source>
</evidence>
<dbReference type="PATRIC" id="fig|45074.5.peg.3503"/>
<dbReference type="Proteomes" id="UP000054703">
    <property type="component" value="Unassembled WGS sequence"/>
</dbReference>
<feature type="compositionally biased region" description="Polar residues" evidence="1">
    <location>
        <begin position="8"/>
        <end position="18"/>
    </location>
</feature>
<comment type="caution">
    <text evidence="3">The sequence shown here is derived from an EMBL/GenBank/DDBJ whole genome shotgun (WGS) entry which is preliminary data.</text>
</comment>
<organism evidence="3 4">
    <name type="scientific">Legionella santicrucis</name>
    <dbReference type="NCBI Taxonomy" id="45074"/>
    <lineage>
        <taxon>Bacteria</taxon>
        <taxon>Pseudomonadati</taxon>
        <taxon>Pseudomonadota</taxon>
        <taxon>Gammaproteobacteria</taxon>
        <taxon>Legionellales</taxon>
        <taxon>Legionellaceae</taxon>
        <taxon>Legionella</taxon>
    </lineage>
</organism>
<dbReference type="OrthoDB" id="5630341at2"/>